<evidence type="ECO:0000313" key="2">
    <source>
        <dbReference type="Proteomes" id="UP000037432"/>
    </source>
</evidence>
<protein>
    <recommendedName>
        <fullName evidence="3">Methyltransferase</fullName>
    </recommendedName>
</protein>
<sequence>MLESLAARQLIDSVTFRRLRPTAFAGGAPGADQNDSSLPIPHPLDYDWRFEEDTAQELLQRCLRATQPGDVVAFLGTPSLFQRAIRSSQDGRTCYLLERSEETVSALRAMEHVQAGHVVQCDLARDDLPVLKAKVVVADPPWYTSDTRLFLWAAARLSRPGAEILLAQPSIGTRPGVLAERESIQRWARDCGLKPHGITTGNLGYTSPPFERSALVAGGLEGVPDGWRRGDLMEFRRTRQDTPSPSRPDITRQESGTWAEVTHHGTRIRFKYDAEDSRTTPTDPRLLSLVEGDVLRTVSLRDPVRAKASVWTSGNRIFSCRSPHLLKVITEAVTRSADVEATVIARFGPDAHRTGLTHIRTAERQVRELLALESRTLMSGGRAG</sequence>
<dbReference type="Proteomes" id="UP000037432">
    <property type="component" value="Unassembled WGS sequence"/>
</dbReference>
<dbReference type="EMBL" id="LFNT01000006">
    <property type="protein sequence ID" value="KMS75685.1"/>
    <property type="molecule type" value="Genomic_DNA"/>
</dbReference>
<dbReference type="AlphaFoldDB" id="A0A0J8CCT0"/>
<accession>A0A0J8CCT0</accession>
<organism evidence="1 2">
    <name type="scientific">Streptomyces viridochromogenes</name>
    <dbReference type="NCBI Taxonomy" id="1938"/>
    <lineage>
        <taxon>Bacteria</taxon>
        <taxon>Bacillati</taxon>
        <taxon>Actinomycetota</taxon>
        <taxon>Actinomycetes</taxon>
        <taxon>Kitasatosporales</taxon>
        <taxon>Streptomycetaceae</taxon>
        <taxon>Streptomyces</taxon>
    </lineage>
</organism>
<dbReference type="PATRIC" id="fig|1938.3.peg.5871"/>
<dbReference type="InterPro" id="IPR029063">
    <property type="entry name" value="SAM-dependent_MTases_sf"/>
</dbReference>
<comment type="caution">
    <text evidence="1">The sequence shown here is derived from an EMBL/GenBank/DDBJ whole genome shotgun (WGS) entry which is preliminary data.</text>
</comment>
<gene>
    <name evidence="1" type="ORF">ACM01_07790</name>
</gene>
<dbReference type="SUPFAM" id="SSF53335">
    <property type="entry name" value="S-adenosyl-L-methionine-dependent methyltransferases"/>
    <property type="match status" value="1"/>
</dbReference>
<name>A0A0J8CCT0_STRVR</name>
<evidence type="ECO:0000313" key="1">
    <source>
        <dbReference type="EMBL" id="KMS75685.1"/>
    </source>
</evidence>
<reference evidence="1 2" key="1">
    <citation type="submission" date="2015-06" db="EMBL/GenBank/DDBJ databases">
        <authorList>
            <person name="Ju K.-S."/>
            <person name="Doroghazi J.R."/>
            <person name="Metcalf W.W."/>
        </authorList>
    </citation>
    <scope>NUCLEOTIDE SEQUENCE [LARGE SCALE GENOMIC DNA]</scope>
    <source>
        <strain evidence="1 2">NRRL 3414</strain>
    </source>
</reference>
<proteinExistence type="predicted"/>
<evidence type="ECO:0008006" key="3">
    <source>
        <dbReference type="Google" id="ProtNLM"/>
    </source>
</evidence>